<dbReference type="EMBL" id="QASA01000001">
    <property type="protein sequence ID" value="RDC64733.1"/>
    <property type="molecule type" value="Genomic_DNA"/>
</dbReference>
<proteinExistence type="predicted"/>
<comment type="caution">
    <text evidence="2">The sequence shown here is derived from an EMBL/GenBank/DDBJ whole genome shotgun (WGS) entry which is preliminary data.</text>
</comment>
<evidence type="ECO:0008006" key="4">
    <source>
        <dbReference type="Google" id="ProtNLM"/>
    </source>
</evidence>
<feature type="transmembrane region" description="Helical" evidence="1">
    <location>
        <begin position="12"/>
        <end position="29"/>
    </location>
</feature>
<gene>
    <name evidence="2" type="ORF">AHMF7616_03349</name>
</gene>
<accession>A0A369QIJ0</accession>
<name>A0A369QIJ0_9BACT</name>
<dbReference type="Pfam" id="PF04977">
    <property type="entry name" value="DivIC"/>
    <property type="match status" value="1"/>
</dbReference>
<dbReference type="AlphaFoldDB" id="A0A369QIJ0"/>
<protein>
    <recommendedName>
        <fullName evidence="4">Septum formation initiator</fullName>
    </recommendedName>
</protein>
<keyword evidence="1" id="KW-1133">Transmembrane helix</keyword>
<evidence type="ECO:0000256" key="1">
    <source>
        <dbReference type="SAM" id="Phobius"/>
    </source>
</evidence>
<keyword evidence="1" id="KW-0812">Transmembrane</keyword>
<dbReference type="RefSeq" id="WP_115373847.1">
    <property type="nucleotide sequence ID" value="NZ_QASA01000001.1"/>
</dbReference>
<keyword evidence="3" id="KW-1185">Reference proteome</keyword>
<evidence type="ECO:0000313" key="2">
    <source>
        <dbReference type="EMBL" id="RDC64733.1"/>
    </source>
</evidence>
<dbReference type="InterPro" id="IPR007060">
    <property type="entry name" value="FtsL/DivIC"/>
</dbReference>
<dbReference type="OrthoDB" id="1467719at2"/>
<sequence>MRIRLPRFIRSFYFISTVTFLIWMVFFDANDFVTQYQMSKKLNDLETDKEYYVQKIAEVQKDRTELMSNPELLEKYAREKYYMKRPTEEVFILVKKKPEKK</sequence>
<dbReference type="Proteomes" id="UP000253919">
    <property type="component" value="Unassembled WGS sequence"/>
</dbReference>
<organism evidence="2 3">
    <name type="scientific">Adhaeribacter pallidiroseus</name>
    <dbReference type="NCBI Taxonomy" id="2072847"/>
    <lineage>
        <taxon>Bacteria</taxon>
        <taxon>Pseudomonadati</taxon>
        <taxon>Bacteroidota</taxon>
        <taxon>Cytophagia</taxon>
        <taxon>Cytophagales</taxon>
        <taxon>Hymenobacteraceae</taxon>
        <taxon>Adhaeribacter</taxon>
    </lineage>
</organism>
<reference evidence="2 3" key="1">
    <citation type="submission" date="2018-04" db="EMBL/GenBank/DDBJ databases">
        <title>Adhaeribacter sp. HMF7616 genome sequencing and assembly.</title>
        <authorList>
            <person name="Kang H."/>
            <person name="Kang J."/>
            <person name="Cha I."/>
            <person name="Kim H."/>
            <person name="Joh K."/>
        </authorList>
    </citation>
    <scope>NUCLEOTIDE SEQUENCE [LARGE SCALE GENOMIC DNA]</scope>
    <source>
        <strain evidence="2 3">HMF7616</strain>
    </source>
</reference>
<keyword evidence="1" id="KW-0472">Membrane</keyword>
<evidence type="ECO:0000313" key="3">
    <source>
        <dbReference type="Proteomes" id="UP000253919"/>
    </source>
</evidence>